<dbReference type="Proteomes" id="UP000293154">
    <property type="component" value="Chromosome"/>
</dbReference>
<evidence type="ECO:0000313" key="2">
    <source>
        <dbReference type="Proteomes" id="UP000293154"/>
    </source>
</evidence>
<dbReference type="OrthoDB" id="9156256at2"/>
<proteinExistence type="predicted"/>
<accession>A0A411WNH0</accession>
<protein>
    <submittedName>
        <fullName evidence="1">Uncharacterized protein</fullName>
    </submittedName>
</protein>
<organism evidence="1 2">
    <name type="scientific">Limnobaculum zhutongyuii</name>
    <dbReference type="NCBI Taxonomy" id="2498113"/>
    <lineage>
        <taxon>Bacteria</taxon>
        <taxon>Pseudomonadati</taxon>
        <taxon>Pseudomonadota</taxon>
        <taxon>Gammaproteobacteria</taxon>
        <taxon>Enterobacterales</taxon>
        <taxon>Budviciaceae</taxon>
        <taxon>Limnobaculum</taxon>
    </lineage>
</organism>
<gene>
    <name evidence="1" type="ORF">EKN56_15615</name>
</gene>
<sequence>MIINNIEYQFIRGSDVQRDGMYLEVNIANSNPLIQVAEVFYSDITSEFTFNCWESNVPLEIIETLIRQSKLLLPPLNKSIE</sequence>
<reference evidence="1 2" key="1">
    <citation type="submission" date="2019-03" db="EMBL/GenBank/DDBJ databases">
        <title>Pragia sp. nov. isolated from the gut tract of Carduelis flavirostris.</title>
        <authorList>
            <person name="Ge Y."/>
        </authorList>
    </citation>
    <scope>NUCLEOTIDE SEQUENCE [LARGE SCALE GENOMIC DNA]</scope>
    <source>
        <strain evidence="1 2">CF-458</strain>
    </source>
</reference>
<dbReference type="AlphaFoldDB" id="A0A411WNH0"/>
<dbReference type="EMBL" id="CP034752">
    <property type="protein sequence ID" value="QBH97706.1"/>
    <property type="molecule type" value="Genomic_DNA"/>
</dbReference>
<name>A0A411WNH0_9GAMM</name>
<keyword evidence="2" id="KW-1185">Reference proteome</keyword>
<dbReference type="KEGG" id="prag:EKN56_15615"/>
<evidence type="ECO:0000313" key="1">
    <source>
        <dbReference type="EMBL" id="QBH97706.1"/>
    </source>
</evidence>